<feature type="non-terminal residue" evidence="3">
    <location>
        <position position="1"/>
    </location>
</feature>
<sequence>GILSILQMFVDRTPRSHLEVKETALAWHYRESDAWLGTLRAQQLVNTLISLCTRQKLQILQGNKVIEIKSPDCNKGSEVGRLLANRRYDFVIAMGDDTTDEDMFQALPMSAITIKIGSVSEAANYHLSAQSDVLPFLRSLLGKQKTATKEGSIKNRLTFAFDFLKDLLKTQ</sequence>
<protein>
    <recommendedName>
        <fullName evidence="2">Trehalose 6-phosphate phosphatase</fullName>
        <ecNumber evidence="2">3.1.3.12</ecNumber>
    </recommendedName>
</protein>
<comment type="caution">
    <text evidence="3">The sequence shown here is derived from an EMBL/GenBank/DDBJ whole genome shotgun (WGS) entry which is preliminary data.</text>
</comment>
<accession>A0A641RJ35</accession>
<reference evidence="3" key="1">
    <citation type="journal article" date="2019" name="Nat. Med.">
        <title>A library of human gut bacterial isolates paired with longitudinal multiomics data enables mechanistic microbiome research.</title>
        <authorList>
            <person name="Poyet M."/>
            <person name="Groussin M."/>
            <person name="Gibbons S.M."/>
            <person name="Avila-Pacheco J."/>
            <person name="Jiang X."/>
            <person name="Kearney S.M."/>
            <person name="Perrotta A.R."/>
            <person name="Berdy B."/>
            <person name="Zhao S."/>
            <person name="Lieberman T.D."/>
            <person name="Swanson P.K."/>
            <person name="Smith M."/>
            <person name="Roesemann S."/>
            <person name="Alexander J.E."/>
            <person name="Rich S.A."/>
            <person name="Livny J."/>
            <person name="Vlamakis H."/>
            <person name="Clish C."/>
            <person name="Bullock K."/>
            <person name="Deik A."/>
            <person name="Scott J."/>
            <person name="Pierce K.A."/>
            <person name="Xavier R.J."/>
            <person name="Alm E.J."/>
        </authorList>
    </citation>
    <scope>NUCLEOTIDE SEQUENCE</scope>
    <source>
        <strain evidence="3">BIOML-A147</strain>
    </source>
</reference>
<dbReference type="InterPro" id="IPR003337">
    <property type="entry name" value="Trehalose_PPase"/>
</dbReference>
<comment type="catalytic activity">
    <reaction evidence="2">
        <text>alpha,alpha-trehalose 6-phosphate + H2O = alpha,alpha-trehalose + phosphate</text>
        <dbReference type="Rhea" id="RHEA:23420"/>
        <dbReference type="ChEBI" id="CHEBI:15377"/>
        <dbReference type="ChEBI" id="CHEBI:16551"/>
        <dbReference type="ChEBI" id="CHEBI:43474"/>
        <dbReference type="ChEBI" id="CHEBI:58429"/>
        <dbReference type="EC" id="3.1.3.12"/>
    </reaction>
</comment>
<dbReference type="InterPro" id="IPR001830">
    <property type="entry name" value="Glyco_trans_20"/>
</dbReference>
<comment type="similarity">
    <text evidence="1">Belongs to the glycosyltransferase 20 family.</text>
</comment>
<comment type="function">
    <text evidence="2">Removes the phosphate from trehalose 6-phosphate to produce free trehalose.</text>
</comment>
<dbReference type="GO" id="GO:0046872">
    <property type="term" value="F:metal ion binding"/>
    <property type="evidence" value="ECO:0007669"/>
    <property type="project" value="UniProtKB-KW"/>
</dbReference>
<dbReference type="GO" id="GO:0003825">
    <property type="term" value="F:alpha,alpha-trehalose-phosphate synthase (UDP-forming) activity"/>
    <property type="evidence" value="ECO:0007669"/>
    <property type="project" value="TreeGrafter"/>
</dbReference>
<name>A0A641RJ35_BACOV</name>
<dbReference type="GO" id="GO:0004805">
    <property type="term" value="F:trehalose-phosphatase activity"/>
    <property type="evidence" value="ECO:0007669"/>
    <property type="project" value="UniProtKB-EC"/>
</dbReference>
<dbReference type="PANTHER" id="PTHR10788:SF106">
    <property type="entry name" value="BCDNA.GH08860"/>
    <property type="match status" value="1"/>
</dbReference>
<proteinExistence type="inferred from homology"/>
<keyword evidence="2" id="KW-0460">Magnesium</keyword>
<keyword evidence="2" id="KW-0479">Metal-binding</keyword>
<comment type="pathway">
    <text evidence="2">Glycan biosynthesis; trehalose biosynthesis.</text>
</comment>
<dbReference type="PANTHER" id="PTHR10788">
    <property type="entry name" value="TREHALOSE-6-PHOSPHATE SYNTHASE"/>
    <property type="match status" value="1"/>
</dbReference>
<gene>
    <name evidence="3" type="primary">otsB</name>
    <name evidence="3" type="ORF">F3D60_31455</name>
</gene>
<dbReference type="Gene3D" id="3.40.50.1000">
    <property type="entry name" value="HAD superfamily/HAD-like"/>
    <property type="match status" value="1"/>
</dbReference>
<organism evidence="3">
    <name type="scientific">Bacteroides ovatus</name>
    <dbReference type="NCBI Taxonomy" id="28116"/>
    <lineage>
        <taxon>Bacteria</taxon>
        <taxon>Pseudomonadati</taxon>
        <taxon>Bacteroidota</taxon>
        <taxon>Bacteroidia</taxon>
        <taxon>Bacteroidales</taxon>
        <taxon>Bacteroidaceae</taxon>
        <taxon>Bacteroides</taxon>
    </lineage>
</organism>
<comment type="cofactor">
    <cofactor evidence="2">
        <name>Mg(2+)</name>
        <dbReference type="ChEBI" id="CHEBI:18420"/>
    </cofactor>
</comment>
<dbReference type="SUPFAM" id="SSF56784">
    <property type="entry name" value="HAD-like"/>
    <property type="match status" value="1"/>
</dbReference>
<dbReference type="GO" id="GO:0005992">
    <property type="term" value="P:trehalose biosynthetic process"/>
    <property type="evidence" value="ECO:0007669"/>
    <property type="project" value="UniProtKB-UniPathway"/>
</dbReference>
<dbReference type="NCBIfam" id="TIGR00685">
    <property type="entry name" value="T6PP"/>
    <property type="match status" value="1"/>
</dbReference>
<dbReference type="Gene3D" id="3.30.70.1020">
    <property type="entry name" value="Trehalose-6-phosphate phosphatase related protein, domain 2"/>
    <property type="match status" value="1"/>
</dbReference>
<evidence type="ECO:0000313" key="3">
    <source>
        <dbReference type="EMBL" id="KAA4017111.1"/>
    </source>
</evidence>
<dbReference type="EC" id="3.1.3.12" evidence="2"/>
<evidence type="ECO:0000256" key="2">
    <source>
        <dbReference type="RuleBase" id="RU361117"/>
    </source>
</evidence>
<dbReference type="InterPro" id="IPR036412">
    <property type="entry name" value="HAD-like_sf"/>
</dbReference>
<dbReference type="UniPathway" id="UPA00299"/>
<keyword evidence="2 3" id="KW-0378">Hydrolase</keyword>
<dbReference type="EMBL" id="VWKO01000534">
    <property type="protein sequence ID" value="KAA4017111.1"/>
    <property type="molecule type" value="Genomic_DNA"/>
</dbReference>
<evidence type="ECO:0000256" key="1">
    <source>
        <dbReference type="ARBA" id="ARBA00008799"/>
    </source>
</evidence>
<dbReference type="AlphaFoldDB" id="A0A641RJ35"/>
<dbReference type="InterPro" id="IPR023214">
    <property type="entry name" value="HAD_sf"/>
</dbReference>
<dbReference type="Pfam" id="PF02358">
    <property type="entry name" value="Trehalose_PPase"/>
    <property type="match status" value="1"/>
</dbReference>
<comment type="similarity">
    <text evidence="2">Belongs to the trehalose phosphatase family.</text>
</comment>